<feature type="signal peptide" evidence="1">
    <location>
        <begin position="1"/>
        <end position="24"/>
    </location>
</feature>
<dbReference type="EMBL" id="WUMK01000002">
    <property type="protein sequence ID" value="MXN44583.1"/>
    <property type="molecule type" value="Genomic_DNA"/>
</dbReference>
<reference evidence="2 3" key="1">
    <citation type="submission" date="2019-12" db="EMBL/GenBank/DDBJ databases">
        <title>Shinella kummerowiae sp. nov., a symbiotic bacterium isolated from root nodules of the herbal legume Kummerowia stipulacea.</title>
        <authorList>
            <person name="Gao J."/>
        </authorList>
    </citation>
    <scope>NUCLEOTIDE SEQUENCE [LARGE SCALE GENOMIC DNA]</scope>
    <source>
        <strain evidence="2 3">CCBAU 25048</strain>
    </source>
</reference>
<keyword evidence="3" id="KW-1185">Reference proteome</keyword>
<dbReference type="AlphaFoldDB" id="A0A6N8S778"/>
<organism evidence="2 3">
    <name type="scientific">Shinella kummerowiae</name>
    <dbReference type="NCBI Taxonomy" id="417745"/>
    <lineage>
        <taxon>Bacteria</taxon>
        <taxon>Pseudomonadati</taxon>
        <taxon>Pseudomonadota</taxon>
        <taxon>Alphaproteobacteria</taxon>
        <taxon>Hyphomicrobiales</taxon>
        <taxon>Rhizobiaceae</taxon>
        <taxon>Shinella</taxon>
    </lineage>
</organism>
<proteinExistence type="predicted"/>
<comment type="caution">
    <text evidence="2">The sequence shown here is derived from an EMBL/GenBank/DDBJ whole genome shotgun (WGS) entry which is preliminary data.</text>
</comment>
<evidence type="ECO:0000256" key="1">
    <source>
        <dbReference type="SAM" id="SignalP"/>
    </source>
</evidence>
<dbReference type="OrthoDB" id="8379025at2"/>
<evidence type="ECO:0000313" key="3">
    <source>
        <dbReference type="Proteomes" id="UP000435802"/>
    </source>
</evidence>
<keyword evidence="1" id="KW-0732">Signal</keyword>
<gene>
    <name evidence="2" type="ORF">GR138_05230</name>
</gene>
<name>A0A6N8S778_9HYPH</name>
<dbReference type="Proteomes" id="UP000435802">
    <property type="component" value="Unassembled WGS sequence"/>
</dbReference>
<protein>
    <submittedName>
        <fullName evidence="2">Uncharacterized protein</fullName>
    </submittedName>
</protein>
<dbReference type="RefSeq" id="WP_160857569.1">
    <property type="nucleotide sequence ID" value="NZ_WUMK01000002.1"/>
</dbReference>
<feature type="chain" id="PRO_5026720519" evidence="1">
    <location>
        <begin position="25"/>
        <end position="157"/>
    </location>
</feature>
<evidence type="ECO:0000313" key="2">
    <source>
        <dbReference type="EMBL" id="MXN44583.1"/>
    </source>
</evidence>
<accession>A0A6N8S778</accession>
<sequence length="157" mass="16900">MAIRIRILALLSAALVSTVLPARAAEIVPDAQAVVQAEVAKRCKTTVYGEDFADNVDFNNDKLVDAIFNLGAVNCDGVPGGLCGNVGCPHEFYIQVAEGGYFLAANADLYGYELKQRYGNKVLELKANAASCGRDDSEYCVMTIRVRGAQFDTISKK</sequence>